<dbReference type="InterPro" id="IPR036162">
    <property type="entry name" value="Resolvase-like_N_sf"/>
</dbReference>
<dbReference type="PANTHER" id="PTHR30461:SF19">
    <property type="entry name" value="SITE-SPECIFIC RECOMBINASE RESOLVASE FAMILY"/>
    <property type="match status" value="1"/>
</dbReference>
<name>A0AA92W6P2_9BACT</name>
<dbReference type="InterPro" id="IPR006119">
    <property type="entry name" value="Resolv_N"/>
</dbReference>
<dbReference type="EMBL" id="QSAG01000001">
    <property type="protein sequence ID" value="RGW45014.1"/>
    <property type="molecule type" value="Genomic_DNA"/>
</dbReference>
<dbReference type="RefSeq" id="WP_118062971.1">
    <property type="nucleotide sequence ID" value="NZ_QSAG01000001.1"/>
</dbReference>
<protein>
    <submittedName>
        <fullName evidence="2">Recombinase family protein</fullName>
    </submittedName>
</protein>
<dbReference type="Gene3D" id="3.40.50.1390">
    <property type="entry name" value="Resolvase, N-terminal catalytic domain"/>
    <property type="match status" value="1"/>
</dbReference>
<dbReference type="GO" id="GO:0003677">
    <property type="term" value="F:DNA binding"/>
    <property type="evidence" value="ECO:0007669"/>
    <property type="project" value="InterPro"/>
</dbReference>
<evidence type="ECO:0000259" key="1">
    <source>
        <dbReference type="PROSITE" id="PS51736"/>
    </source>
</evidence>
<organism evidence="2 3">
    <name type="scientific">Segatella copri</name>
    <dbReference type="NCBI Taxonomy" id="165179"/>
    <lineage>
        <taxon>Bacteria</taxon>
        <taxon>Pseudomonadati</taxon>
        <taxon>Bacteroidota</taxon>
        <taxon>Bacteroidia</taxon>
        <taxon>Bacteroidales</taxon>
        <taxon>Prevotellaceae</taxon>
        <taxon>Segatella</taxon>
    </lineage>
</organism>
<dbReference type="SUPFAM" id="SSF53041">
    <property type="entry name" value="Resolvase-like"/>
    <property type="match status" value="1"/>
</dbReference>
<reference evidence="2 3" key="1">
    <citation type="submission" date="2018-08" db="EMBL/GenBank/DDBJ databases">
        <title>A genome reference for cultivated species of the human gut microbiota.</title>
        <authorList>
            <person name="Zou Y."/>
            <person name="Xue W."/>
            <person name="Luo G."/>
        </authorList>
    </citation>
    <scope>NUCLEOTIDE SEQUENCE [LARGE SCALE GENOMIC DNA]</scope>
    <source>
        <strain evidence="2 3">AF12-50</strain>
    </source>
</reference>
<dbReference type="PANTHER" id="PTHR30461">
    <property type="entry name" value="DNA-INVERTASE FROM LAMBDOID PROPHAGE"/>
    <property type="match status" value="1"/>
</dbReference>
<feature type="domain" description="Resolvase/invertase-type recombinase catalytic" evidence="1">
    <location>
        <begin position="59"/>
        <end position="206"/>
    </location>
</feature>
<sequence>MKTTEIKNEGGASVKYDIVNIGCKDCPYCMMAEGHYLCRSDKSCNAKANMTDDDEPKQKVIIYSRVSTEKQTLEQQERTINEWLNCHNLKATHEVKEEGVSGKVSYKDRNLGKVVLPMLDKGDILIVSEVSRIGRSMSDINKFVNDELKPRAVRLVIVQMGIDLDCSHLKAIDEMLLFAFSFSAQMERELIQERTQSALEVRKQKLAQDGEFISKSGKVVKKLGRPRKCDLSNAQKAASEKRKKEAAEKPCNKAIWNVVKKCTNDFTELTTPNFADAAMMLQQMGVYSSTGKVLTKELVRSAYYNLRSVYGSQVYFRRGSANYRVMREKGMTDEEIQQYYKELNNNNNNTEEV</sequence>
<evidence type="ECO:0000313" key="3">
    <source>
        <dbReference type="Proteomes" id="UP000283785"/>
    </source>
</evidence>
<proteinExistence type="predicted"/>
<dbReference type="InterPro" id="IPR050639">
    <property type="entry name" value="SSR_resolvase"/>
</dbReference>
<dbReference type="Pfam" id="PF00239">
    <property type="entry name" value="Resolvase"/>
    <property type="match status" value="1"/>
</dbReference>
<comment type="caution">
    <text evidence="2">The sequence shown here is derived from an EMBL/GenBank/DDBJ whole genome shotgun (WGS) entry which is preliminary data.</text>
</comment>
<accession>A0AA92W6P2</accession>
<dbReference type="GO" id="GO:0000150">
    <property type="term" value="F:DNA strand exchange activity"/>
    <property type="evidence" value="ECO:0007669"/>
    <property type="project" value="InterPro"/>
</dbReference>
<evidence type="ECO:0000313" key="2">
    <source>
        <dbReference type="EMBL" id="RGW45014.1"/>
    </source>
</evidence>
<gene>
    <name evidence="2" type="ORF">DWV76_00410</name>
</gene>
<dbReference type="AlphaFoldDB" id="A0AA92W6P2"/>
<dbReference type="SMART" id="SM00857">
    <property type="entry name" value="Resolvase"/>
    <property type="match status" value="1"/>
</dbReference>
<dbReference type="CDD" id="cd03768">
    <property type="entry name" value="SR_ResInv"/>
    <property type="match status" value="1"/>
</dbReference>
<dbReference type="Proteomes" id="UP000283785">
    <property type="component" value="Unassembled WGS sequence"/>
</dbReference>
<dbReference type="PROSITE" id="PS51736">
    <property type="entry name" value="RECOMBINASES_3"/>
    <property type="match status" value="1"/>
</dbReference>